<evidence type="ECO:0000313" key="2">
    <source>
        <dbReference type="EMBL" id="CAG5089258.1"/>
    </source>
</evidence>
<dbReference type="EMBL" id="CAJRAY010000064">
    <property type="protein sequence ID" value="CAG5089258.1"/>
    <property type="molecule type" value="Genomic_DNA"/>
</dbReference>
<gene>
    <name evidence="2" type="primary">txxe 1771</name>
    <name evidence="2" type="ORF">TXXE_12810</name>
</gene>
<evidence type="ECO:0000313" key="3">
    <source>
        <dbReference type="Proteomes" id="UP000681526"/>
    </source>
</evidence>
<dbReference type="Proteomes" id="UP000681526">
    <property type="component" value="Unassembled WGS sequence"/>
</dbReference>
<protein>
    <submittedName>
        <fullName evidence="2">Uncharacterized protein</fullName>
    </submittedName>
</protein>
<sequence length="26" mass="2700">MGKNPQGIQVDPGKPLVSGEGFFLPS</sequence>
<organism evidence="2 3">
    <name type="scientific">Thermobacillus xylanilyticus</name>
    <dbReference type="NCBI Taxonomy" id="76633"/>
    <lineage>
        <taxon>Bacteria</taxon>
        <taxon>Bacillati</taxon>
        <taxon>Bacillota</taxon>
        <taxon>Bacilli</taxon>
        <taxon>Bacillales</taxon>
        <taxon>Paenibacillaceae</taxon>
        <taxon>Thermobacillus</taxon>
    </lineage>
</organism>
<comment type="caution">
    <text evidence="2">The sequence shown here is derived from an EMBL/GenBank/DDBJ whole genome shotgun (WGS) entry which is preliminary data.</text>
</comment>
<evidence type="ECO:0000256" key="1">
    <source>
        <dbReference type="SAM" id="MobiDB-lite"/>
    </source>
</evidence>
<reference evidence="2 3" key="1">
    <citation type="submission" date="2021-04" db="EMBL/GenBank/DDBJ databases">
        <authorList>
            <person name="Rakotoarivonina H."/>
        </authorList>
    </citation>
    <scope>NUCLEOTIDE SEQUENCE [LARGE SCALE GENOMIC DNA]</scope>
    <source>
        <strain evidence="2 3">XE</strain>
    </source>
</reference>
<accession>A0ABM8V6I9</accession>
<keyword evidence="3" id="KW-1185">Reference proteome</keyword>
<feature type="region of interest" description="Disordered" evidence="1">
    <location>
        <begin position="1"/>
        <end position="26"/>
    </location>
</feature>
<name>A0ABM8V6I9_THEXY</name>
<proteinExistence type="predicted"/>